<dbReference type="PANTHER" id="PTHR40980">
    <property type="entry name" value="PLUG DOMAIN-CONTAINING PROTEIN"/>
    <property type="match status" value="1"/>
</dbReference>
<keyword evidence="8" id="KW-1185">Reference proteome</keyword>
<feature type="signal peptide" evidence="4">
    <location>
        <begin position="1"/>
        <end position="21"/>
    </location>
</feature>
<dbReference type="SUPFAM" id="SSF49464">
    <property type="entry name" value="Carboxypeptidase regulatory domain-like"/>
    <property type="match status" value="1"/>
</dbReference>
<evidence type="ECO:0000256" key="4">
    <source>
        <dbReference type="SAM" id="SignalP"/>
    </source>
</evidence>
<evidence type="ECO:0000259" key="5">
    <source>
        <dbReference type="Pfam" id="PF07715"/>
    </source>
</evidence>
<keyword evidence="3" id="KW-0998">Cell outer membrane</keyword>
<feature type="domain" description="Outer membrane protein beta-barrel" evidence="6">
    <location>
        <begin position="380"/>
        <end position="783"/>
    </location>
</feature>
<dbReference type="Pfam" id="PF13620">
    <property type="entry name" value="CarboxypepD_reg"/>
    <property type="match status" value="1"/>
</dbReference>
<dbReference type="Gene3D" id="2.170.130.10">
    <property type="entry name" value="TonB-dependent receptor, plug domain"/>
    <property type="match status" value="1"/>
</dbReference>
<evidence type="ECO:0000256" key="3">
    <source>
        <dbReference type="ARBA" id="ARBA00023237"/>
    </source>
</evidence>
<dbReference type="AlphaFoldDB" id="A0A1T4R2D7"/>
<dbReference type="SUPFAM" id="SSF56935">
    <property type="entry name" value="Porins"/>
    <property type="match status" value="1"/>
</dbReference>
<accession>A0A1T4R2D7</accession>
<dbReference type="InterPro" id="IPR012910">
    <property type="entry name" value="Plug_dom"/>
</dbReference>
<name>A0A1T4R2D7_9BACT</name>
<organism evidence="7 8">
    <name type="scientific">Sediminibacterium ginsengisoli</name>
    <dbReference type="NCBI Taxonomy" id="413434"/>
    <lineage>
        <taxon>Bacteria</taxon>
        <taxon>Pseudomonadati</taxon>
        <taxon>Bacteroidota</taxon>
        <taxon>Chitinophagia</taxon>
        <taxon>Chitinophagales</taxon>
        <taxon>Chitinophagaceae</taxon>
        <taxon>Sediminibacterium</taxon>
    </lineage>
</organism>
<feature type="chain" id="PRO_5012368787" evidence="4">
    <location>
        <begin position="22"/>
        <end position="801"/>
    </location>
</feature>
<dbReference type="Pfam" id="PF14905">
    <property type="entry name" value="OMP_b-brl_3"/>
    <property type="match status" value="1"/>
</dbReference>
<proteinExistence type="predicted"/>
<reference evidence="7 8" key="1">
    <citation type="submission" date="2017-02" db="EMBL/GenBank/DDBJ databases">
        <authorList>
            <person name="Peterson S.W."/>
        </authorList>
    </citation>
    <scope>NUCLEOTIDE SEQUENCE [LARGE SCALE GENOMIC DNA]</scope>
    <source>
        <strain evidence="7 8">DSM 22335</strain>
    </source>
</reference>
<keyword evidence="7" id="KW-0675">Receptor</keyword>
<evidence type="ECO:0000313" key="7">
    <source>
        <dbReference type="EMBL" id="SKA10027.1"/>
    </source>
</evidence>
<dbReference type="PANTHER" id="PTHR40980:SF4">
    <property type="entry name" value="TONB-DEPENDENT RECEPTOR-LIKE BETA-BARREL DOMAIN-CONTAINING PROTEIN"/>
    <property type="match status" value="1"/>
</dbReference>
<evidence type="ECO:0000256" key="1">
    <source>
        <dbReference type="ARBA" id="ARBA00004442"/>
    </source>
</evidence>
<keyword evidence="2" id="KW-0472">Membrane</keyword>
<dbReference type="Proteomes" id="UP000190888">
    <property type="component" value="Unassembled WGS sequence"/>
</dbReference>
<evidence type="ECO:0000313" key="8">
    <source>
        <dbReference type="Proteomes" id="UP000190888"/>
    </source>
</evidence>
<protein>
    <submittedName>
        <fullName evidence="7">Outer membrane receptor proteins, mostly Fe transport</fullName>
    </submittedName>
</protein>
<dbReference type="Pfam" id="PF07715">
    <property type="entry name" value="Plug"/>
    <property type="match status" value="1"/>
</dbReference>
<keyword evidence="4" id="KW-0732">Signal</keyword>
<dbReference type="InterPro" id="IPR008969">
    <property type="entry name" value="CarboxyPept-like_regulatory"/>
</dbReference>
<feature type="domain" description="TonB-dependent receptor plug" evidence="5">
    <location>
        <begin position="141"/>
        <end position="223"/>
    </location>
</feature>
<evidence type="ECO:0000259" key="6">
    <source>
        <dbReference type="Pfam" id="PF14905"/>
    </source>
</evidence>
<dbReference type="Gene3D" id="2.60.40.1120">
    <property type="entry name" value="Carboxypeptidase-like, regulatory domain"/>
    <property type="match status" value="1"/>
</dbReference>
<dbReference type="RefSeq" id="WP_176113031.1">
    <property type="nucleotide sequence ID" value="NZ_FUWH01000010.1"/>
</dbReference>
<dbReference type="InterPro" id="IPR041700">
    <property type="entry name" value="OMP_b-brl_3"/>
</dbReference>
<dbReference type="InterPro" id="IPR036942">
    <property type="entry name" value="Beta-barrel_TonB_sf"/>
</dbReference>
<sequence>MTLRKHFTLLLFFLAAIAVHAQSQTNISGIITDKNSRQPIEFASIELLHKDSTLVKRTVTDAKGKFTIDQVTAGHYLVRCSFVGYENNIITVNAGKSTVNLGTIMIIPASGTLNNVTVSAGRAILNSSIDRKSYDVTRDIMAQSGTASDILKNVPSVEVDLEGNVSLRGSGDVMILINGRPSPLLGKLNKAEVLQQFPASSIEKIEVITNPSARYRPDGTSGIINIVLKKNVKGGWNGTIIANAGNRDRYNASASFNYKPGKLNIFGNYGIRQDSRRRTNSISREYDDTISHAVSGYYDETGVSLTRPLTHLATIGFTYAPDKKNSFGISANYQNRDQVKNDINTKIFSAASHTYTSYFDRLRYDPESEKEKDATAFLEHQFPGEDHVLRAELTVSSSKELEQNFYTNQYKVPANYSTKDNTRIYQGDDQQQLTIDYTNTLSESSKLEAGYSGFFNQQDFNFFNEYYDQASNKFVTDKVKTNRFLFRQTIHALYGTYQKNYKRFGYSVGLRIEQSLINGYQVTSDTTIRNNYLKLYPTLHLAYMLKGQDQLQLNYSRRVHRPEGDDLNPFPEYQDPYNVRAGNAALLPEIIHSVEFGYKWQHKSYSFVPSLYYRYKQNGFTQVTVPLNDSVLLTTQQNLANDESAGLELIFSAKTGNFISSNLNVNFFYNRINAANLGYFDRRTILSFSTNFNTTLTISPATMVQISANYRSARLTPQGKNYPSFVLNTGIRQDLFNKKMSLIVTVSDILRSLQQKSELNTSYLKQVSVNRRDGQILYVGISYRFGKLIKKADDKLQFDTN</sequence>
<dbReference type="STRING" id="413434.SAMN04488132_11074"/>
<evidence type="ECO:0000256" key="2">
    <source>
        <dbReference type="ARBA" id="ARBA00023136"/>
    </source>
</evidence>
<dbReference type="InterPro" id="IPR037066">
    <property type="entry name" value="Plug_dom_sf"/>
</dbReference>
<gene>
    <name evidence="7" type="ORF">SAMN04488132_11074</name>
</gene>
<dbReference type="EMBL" id="FUWH01000010">
    <property type="protein sequence ID" value="SKA10027.1"/>
    <property type="molecule type" value="Genomic_DNA"/>
</dbReference>
<dbReference type="GO" id="GO:0009279">
    <property type="term" value="C:cell outer membrane"/>
    <property type="evidence" value="ECO:0007669"/>
    <property type="project" value="UniProtKB-SubCell"/>
</dbReference>
<dbReference type="Gene3D" id="2.40.170.20">
    <property type="entry name" value="TonB-dependent receptor, beta-barrel domain"/>
    <property type="match status" value="1"/>
</dbReference>
<comment type="subcellular location">
    <subcellularLocation>
        <location evidence="1">Cell outer membrane</location>
    </subcellularLocation>
</comment>